<dbReference type="OrthoDB" id="9803878at2"/>
<dbReference type="Gene3D" id="1.10.10.60">
    <property type="entry name" value="Homeodomain-like"/>
    <property type="match status" value="1"/>
</dbReference>
<dbReference type="EMBL" id="VOSK01000729">
    <property type="protein sequence ID" value="MPR31490.1"/>
    <property type="molecule type" value="Genomic_DNA"/>
</dbReference>
<protein>
    <submittedName>
        <fullName evidence="1">Transposase</fullName>
    </submittedName>
</protein>
<name>A0A5N7MXR0_9HYPH</name>
<gene>
    <name evidence="1" type="ORF">FS320_43235</name>
</gene>
<dbReference type="GO" id="GO:0003677">
    <property type="term" value="F:DNA binding"/>
    <property type="evidence" value="ECO:0007669"/>
    <property type="project" value="InterPro"/>
</dbReference>
<sequence>MTKTRREFTPEFKRDAVVLLESSGRPLMQIATERGISSSMLRNWRSVVHGGIPRSRAGSKVAPTRSAAMVSPADQAAEIARLRHGLDRTRIERDVLKQRIHSALGYLTPE</sequence>
<dbReference type="AlphaFoldDB" id="A0A5N7MXR0"/>
<dbReference type="InterPro" id="IPR009057">
    <property type="entry name" value="Homeodomain-like_sf"/>
</dbReference>
<dbReference type="Pfam" id="PF01527">
    <property type="entry name" value="HTH_Tnp_1"/>
    <property type="match status" value="1"/>
</dbReference>
<comment type="caution">
    <text evidence="1">The sequence shown here is derived from an EMBL/GenBank/DDBJ whole genome shotgun (WGS) entry which is preliminary data.</text>
</comment>
<evidence type="ECO:0000313" key="1">
    <source>
        <dbReference type="EMBL" id="MPR31490.1"/>
    </source>
</evidence>
<dbReference type="Proteomes" id="UP000403266">
    <property type="component" value="Unassembled WGS sequence"/>
</dbReference>
<keyword evidence="2" id="KW-1185">Reference proteome</keyword>
<accession>A0A5N7MXR0</accession>
<dbReference type="SUPFAM" id="SSF46689">
    <property type="entry name" value="Homeodomain-like"/>
    <property type="match status" value="1"/>
</dbReference>
<evidence type="ECO:0000313" key="2">
    <source>
        <dbReference type="Proteomes" id="UP000403266"/>
    </source>
</evidence>
<dbReference type="GO" id="GO:0006313">
    <property type="term" value="P:DNA transposition"/>
    <property type="evidence" value="ECO:0007669"/>
    <property type="project" value="InterPro"/>
</dbReference>
<dbReference type="GO" id="GO:0004803">
    <property type="term" value="F:transposase activity"/>
    <property type="evidence" value="ECO:0007669"/>
    <property type="project" value="InterPro"/>
</dbReference>
<dbReference type="InterPro" id="IPR002514">
    <property type="entry name" value="Transposase_8"/>
</dbReference>
<proteinExistence type="predicted"/>
<organism evidence="1 2">
    <name type="scientific">Microvirga tunisiensis</name>
    <dbReference type="NCBI Taxonomy" id="2108360"/>
    <lineage>
        <taxon>Bacteria</taxon>
        <taxon>Pseudomonadati</taxon>
        <taxon>Pseudomonadota</taxon>
        <taxon>Alphaproteobacteria</taxon>
        <taxon>Hyphomicrobiales</taxon>
        <taxon>Methylobacteriaceae</taxon>
        <taxon>Microvirga</taxon>
    </lineage>
</organism>
<reference evidence="1 2" key="1">
    <citation type="journal article" date="2019" name="Syst. Appl. Microbiol.">
        <title>Microvirga tunisiensis sp. nov., a root nodule symbiotic bacterium isolated from Lupinus micranthus and L. luteus grown in Northern Tunisia.</title>
        <authorList>
            <person name="Msaddak A."/>
            <person name="Rejili M."/>
            <person name="Duran D."/>
            <person name="Mars M."/>
            <person name="Palacios J.M."/>
            <person name="Ruiz-Argueso T."/>
            <person name="Rey L."/>
            <person name="Imperial J."/>
        </authorList>
    </citation>
    <scope>NUCLEOTIDE SEQUENCE [LARGE SCALE GENOMIC DNA]</scope>
    <source>
        <strain evidence="1 2">Lmie10</strain>
    </source>
</reference>